<dbReference type="Gene3D" id="3.40.50.2300">
    <property type="match status" value="1"/>
</dbReference>
<evidence type="ECO:0000256" key="1">
    <source>
        <dbReference type="ARBA" id="ARBA00022553"/>
    </source>
</evidence>
<dbReference type="CDD" id="cd00156">
    <property type="entry name" value="REC"/>
    <property type="match status" value="1"/>
</dbReference>
<sequence length="211" mass="23097">MTNSSDVLTTQQAARILGLSTTSVQKMVISGELEAWVTPGGHRRIFRSAIDKLVQSRGTAAPTETGARPLRVLLAEDDPIQVAYFQALLARGGHDVALTVANDASQALIQLERQRPDLVVTDLMMTPFDGYHLINAMAQESAYQPIEVIVLTALTRKEVEEDGRLPNWVTLYQKPLQAERLLGYLDALATRLNRAGQFIQAPAQPKRGPAA</sequence>
<keyword evidence="2" id="KW-0902">Two-component regulatory system</keyword>
<evidence type="ECO:0000313" key="5">
    <source>
        <dbReference type="EMBL" id="MDT7518606.1"/>
    </source>
</evidence>
<reference evidence="5 6" key="1">
    <citation type="submission" date="2023-08" db="EMBL/GenBank/DDBJ databases">
        <title>Rhodoferax potami sp. nov. and Rhodoferax mekongensis sp. nov., isolated from the Mekong River in Thailand.</title>
        <authorList>
            <person name="Kitikhun S."/>
            <person name="Charoenyingcharoen P."/>
            <person name="Siriarchawattana P."/>
            <person name="Likhitrattanapisal S."/>
            <person name="Nilsakha T."/>
            <person name="Chanpet A."/>
            <person name="Rattanawaree P."/>
            <person name="Ingsriswang S."/>
        </authorList>
    </citation>
    <scope>NUCLEOTIDE SEQUENCE [LARGE SCALE GENOMIC DNA]</scope>
    <source>
        <strain evidence="5 6">TBRC 17660</strain>
    </source>
</reference>
<dbReference type="Gene3D" id="1.10.1660.10">
    <property type="match status" value="1"/>
</dbReference>
<dbReference type="RefSeq" id="WP_313874357.1">
    <property type="nucleotide sequence ID" value="NZ_JAVBIK010000001.1"/>
</dbReference>
<dbReference type="SUPFAM" id="SSF52172">
    <property type="entry name" value="CheY-like"/>
    <property type="match status" value="1"/>
</dbReference>
<dbReference type="NCBIfam" id="TIGR01764">
    <property type="entry name" value="excise"/>
    <property type="match status" value="1"/>
</dbReference>
<protein>
    <submittedName>
        <fullName evidence="5">Response regulator</fullName>
    </submittedName>
</protein>
<organism evidence="5 6">
    <name type="scientific">Rhodoferax potami</name>
    <dbReference type="NCBI Taxonomy" id="3068338"/>
    <lineage>
        <taxon>Bacteria</taxon>
        <taxon>Pseudomonadati</taxon>
        <taxon>Pseudomonadota</taxon>
        <taxon>Betaproteobacteria</taxon>
        <taxon>Burkholderiales</taxon>
        <taxon>Comamonadaceae</taxon>
        <taxon>Rhodoferax</taxon>
    </lineage>
</organism>
<dbReference type="SMART" id="SM00448">
    <property type="entry name" value="REC"/>
    <property type="match status" value="1"/>
</dbReference>
<name>A0ABU3KLE1_9BURK</name>
<feature type="domain" description="Response regulatory" evidence="4">
    <location>
        <begin position="71"/>
        <end position="189"/>
    </location>
</feature>
<proteinExistence type="predicted"/>
<dbReference type="PANTHER" id="PTHR44591:SF14">
    <property type="entry name" value="PROTEIN PILG"/>
    <property type="match status" value="1"/>
</dbReference>
<feature type="modified residue" description="4-aspartylphosphate" evidence="3">
    <location>
        <position position="122"/>
    </location>
</feature>
<evidence type="ECO:0000256" key="2">
    <source>
        <dbReference type="ARBA" id="ARBA00023012"/>
    </source>
</evidence>
<dbReference type="PANTHER" id="PTHR44591">
    <property type="entry name" value="STRESS RESPONSE REGULATOR PROTEIN 1"/>
    <property type="match status" value="1"/>
</dbReference>
<dbReference type="Proteomes" id="UP001321700">
    <property type="component" value="Unassembled WGS sequence"/>
</dbReference>
<dbReference type="Pfam" id="PF12728">
    <property type="entry name" value="HTH_17"/>
    <property type="match status" value="1"/>
</dbReference>
<evidence type="ECO:0000259" key="4">
    <source>
        <dbReference type="PROSITE" id="PS50110"/>
    </source>
</evidence>
<dbReference type="InterPro" id="IPR050595">
    <property type="entry name" value="Bact_response_regulator"/>
</dbReference>
<accession>A0ABU3KLE1</accession>
<dbReference type="InterPro" id="IPR011006">
    <property type="entry name" value="CheY-like_superfamily"/>
</dbReference>
<evidence type="ECO:0000256" key="3">
    <source>
        <dbReference type="PROSITE-ProRule" id="PRU00169"/>
    </source>
</evidence>
<dbReference type="PROSITE" id="PS50110">
    <property type="entry name" value="RESPONSE_REGULATORY"/>
    <property type="match status" value="1"/>
</dbReference>
<evidence type="ECO:0000313" key="6">
    <source>
        <dbReference type="Proteomes" id="UP001321700"/>
    </source>
</evidence>
<keyword evidence="1 3" id="KW-0597">Phosphoprotein</keyword>
<keyword evidence="6" id="KW-1185">Reference proteome</keyword>
<dbReference type="InterPro" id="IPR001789">
    <property type="entry name" value="Sig_transdc_resp-reg_receiver"/>
</dbReference>
<dbReference type="EMBL" id="JAVBIK010000001">
    <property type="protein sequence ID" value="MDT7518606.1"/>
    <property type="molecule type" value="Genomic_DNA"/>
</dbReference>
<dbReference type="InterPro" id="IPR010093">
    <property type="entry name" value="SinI_DNA-bd"/>
</dbReference>
<dbReference type="Pfam" id="PF00072">
    <property type="entry name" value="Response_reg"/>
    <property type="match status" value="1"/>
</dbReference>
<gene>
    <name evidence="5" type="ORF">RAE19_07785</name>
</gene>
<comment type="caution">
    <text evidence="5">The sequence shown here is derived from an EMBL/GenBank/DDBJ whole genome shotgun (WGS) entry which is preliminary data.</text>
</comment>
<dbReference type="InterPro" id="IPR041657">
    <property type="entry name" value="HTH_17"/>
</dbReference>